<feature type="compositionally biased region" description="Basic and acidic residues" evidence="1">
    <location>
        <begin position="19"/>
        <end position="28"/>
    </location>
</feature>
<dbReference type="GO" id="GO:0005829">
    <property type="term" value="C:cytosol"/>
    <property type="evidence" value="ECO:0007669"/>
    <property type="project" value="TreeGrafter"/>
</dbReference>
<sequence length="2526" mass="286106">MESITPDEAQTDPSPQRRLSHELVERISADPSLTRKRPRLESSADKLPAMANSSPAEANNMDQPVEMTIRSQPPSSSQPQDDSESASTVTVTAPATPPQVEGSHAEDAPADPAIPGGDAAADSPPVEAVEDDEALDTLDDFAGTDMGFIEVEIDEEDHFRAFPYTQHGNYGGAIRAIITHLQGTTALEGSALPQLAKWLDEFPHQPARWTSAFYEKVIFWDDLSVLMNKILNRRYDDWQLAIEKSYHDNTHRYSLGEGFGDYDDTVEGIFSNFFRSYLQFCARFLEADAALLSQYELEPTHDPVIVSYKHLKHIFTLFRMERSPIFHLLQKEYGIDTTALGNKLVCEFIQAPTNGLQHLLGFAFAACNHLTPAARTTIFNHVSPILACAGWSLHLIAEGGTVTNSLPDRGQFHQDLLRYFKAYNVHLQDPGKVVDVTAAKEMLGFMENILLNLCTWDHELAAELAGRYLDFRVPDSPTSTTMEEAEPRAHGLEPENYPFVVSAIWKFKLLKKYIVKGRMELRVVSIGAMDLALVDIWREHNNSLHGTNHPVMQYFAEFLLHEKLVDYIISVDSHPQLISRSGNIVGFLVVTQRYSESQTDAIWKTVSNSPDPRVVTATIAMLRGIISLMHPAEILYLCLKLYELPLESYTVDILRFLREITAKLTLKYMNLNDVDPRSRPWTVCIRLLQDTSPSRHTTTLTHQLHLEASEQLGHVSAYVDGEERYKIYDECATHIAKGSDKATGSVRAINILHSRNGYGGASFFSQNQEVTRHILEELCSFVRSESELEPASFQISALQYRLDLLGIIVLQAPDAVPSDLYQDLWDHLIGKYALSSQLRNMAWAKFSEMFRYGPDNKFCKLLLQDCVPNLEPKFFTDGLFEFVAGYDSPPTRRAITTSSGVKELLQIPGAELLWPILLTAPQGTIEDRSAKLLASRYVEIVSRPGVALEEVEEAHAALAEQCTKELLSSHKMLRTKARANASTVNNLDQMDITLSDDALKQNELRFQRTLLFEKLLLDSIRHNQLFCRSRRTDSKVEPLEFEQSSDATVEIKYQAGDEKSSIFMDVDSTFQAIYARICQLTGFTKINVFCAGQKLNLERDAFKGIAELKLDHGLLLVQKAPGSDTTQPSNDSSIGCSVFEVTVLKHFEELFACMDADDVISEALFDFLSCFPFRERVSDAIVSDDVTAINVFPPGKTFQAKYAALAFRATLKDQMRRNALDENFLANAVKLLSAALLNENLMSSSLYGEHELQLAAVLVMVLLEFLKVERPHPDISVSYFADQPQLVHRLVSILTTSLVKEYDRSTAVAHCYAAILEASLHSRVIWDAFMARSDIQALHQTLLLADPRKHLREQIAQTIASVCGGDLPSTSPLTGPEAAARFWTIISALLPEAVQRPNQAEQLFAIAEQLFRRHDEYSRQEESLRKSLSSWGDLLLHYRHHEVVGRDDVDFVVLGLTKLLLCCVSSLKSFKKPLNAGTLMEQIFQKFLFIPRITEIDEAEDDDNQHLELPVLESKTRKELYDLVLALAEDRHAYGKLLTLTQAVTLDDSFEGFRMYGVDRSNEIRSSTGYVGLYNPRAICYMNSLITQLFMNVNFRKFMLSLDVADGDASQRLLSETQKLFALMQNSFLKSADPREFASCVKGLDSAPIDINIQMDADEFYNLLFDQWEGQMLSPDAKQHFRSFYGGQTVNQIKSKECEHVSERVESFFVVQCDVQGKATLQDSLQAFVEGDVMEGDNKYKCESCGGKFVDAVKRTCLKDVPDNLIFHLKRFDFDLVDMRRAKINDHFEFPNLIDVSLYNVEYLSDPSKPPQEDIFELVGVLVHMGTSENGHYYSYIRERPCSSEGKANWVEFNDRDVDPFDPATIARHAFGGPYEDPNRYTQKTFSAYMLFYQRKSAIEKDHQEYISSPLCGPPKVPVPPELEKDICAKNREFVRQYSQFDPNHPKFIRQLLATLRTVNYGTCSEDHQQETQALNIVLEHLCEVISRLRDLDNFDETLAQLRKTALSCSLCCHLVLKWLAYDDNALLGLLLRSPTMKVRSTIRAFLIDCMRFLREKDPTLYGLDSMDLENDSNSSAPTEGLVFDLVGRLRYLTAATNCSARGWDDIYLTLIQVGEMGLVETALILNHAILDTCLRILCMHAYAPFRSRDPDMWRLVEKKRLIFNRVTEFVWAMLSKMDITLDTIPRPAEQVDRLQEYNRSKSKFPLCSHEAQILHFWHDDNKAYAVLDKMLETFDCTRTQVFYPGEVLKWMMNSTDRKIPHQLYITVKEGIAGLNPPQSDNYVRAALPYCQTCPDLNRVSSILSTINEVKSASRESGGEVRIALYKGLLTLHNEVISNENHVDFFYDVALQSAPKYIFSLLMYDGDIVRNEAAKYVESLFTCRPDEEASEDSILLKYQTVRHMIKECIRRIAFEHDNGTSRNFMTPMLSVCHTLAHVLITLIESDVPSMEMFKNQSDVGIIQQYQGEIELRCRTWVQDEETPMSAGGEFSDFSQSLIEYAFDCDTEAFDGQSEYGSESDDGPDLE</sequence>
<evidence type="ECO:0000313" key="4">
    <source>
        <dbReference type="Proteomes" id="UP000799779"/>
    </source>
</evidence>
<organism evidence="3 4">
    <name type="scientific">Amniculicola lignicola CBS 123094</name>
    <dbReference type="NCBI Taxonomy" id="1392246"/>
    <lineage>
        <taxon>Eukaryota</taxon>
        <taxon>Fungi</taxon>
        <taxon>Dikarya</taxon>
        <taxon>Ascomycota</taxon>
        <taxon>Pezizomycotina</taxon>
        <taxon>Dothideomycetes</taxon>
        <taxon>Pleosporomycetidae</taxon>
        <taxon>Pleosporales</taxon>
        <taxon>Amniculicolaceae</taxon>
        <taxon>Amniculicola</taxon>
    </lineage>
</organism>
<dbReference type="OrthoDB" id="420187at2759"/>
<dbReference type="InterPro" id="IPR001394">
    <property type="entry name" value="Peptidase_C19_UCH"/>
</dbReference>
<protein>
    <recommendedName>
        <fullName evidence="2">USP domain-containing protein</fullName>
    </recommendedName>
</protein>
<dbReference type="InterPro" id="IPR018200">
    <property type="entry name" value="USP_CS"/>
</dbReference>
<dbReference type="InterPro" id="IPR021905">
    <property type="entry name" value="DUF3517"/>
</dbReference>
<feature type="domain" description="USP" evidence="2">
    <location>
        <begin position="1571"/>
        <end position="1896"/>
    </location>
</feature>
<dbReference type="Proteomes" id="UP000799779">
    <property type="component" value="Unassembled WGS sequence"/>
</dbReference>
<gene>
    <name evidence="3" type="ORF">P154DRAFT_298816</name>
</gene>
<name>A0A6A5W8C1_9PLEO</name>
<dbReference type="SUPFAM" id="SSF54001">
    <property type="entry name" value="Cysteine proteinases"/>
    <property type="match status" value="1"/>
</dbReference>
<dbReference type="Pfam" id="PF12030">
    <property type="entry name" value="DUF3517"/>
    <property type="match status" value="1"/>
</dbReference>
<feature type="compositionally biased region" description="Low complexity" evidence="1">
    <location>
        <begin position="71"/>
        <end position="101"/>
    </location>
</feature>
<evidence type="ECO:0000259" key="2">
    <source>
        <dbReference type="PROSITE" id="PS50235"/>
    </source>
</evidence>
<feature type="compositionally biased region" description="Low complexity" evidence="1">
    <location>
        <begin position="110"/>
        <end position="125"/>
    </location>
</feature>
<accession>A0A6A5W8C1</accession>
<dbReference type="Gene3D" id="3.90.70.10">
    <property type="entry name" value="Cysteine proteinases"/>
    <property type="match status" value="1"/>
</dbReference>
<dbReference type="GO" id="GO:0005634">
    <property type="term" value="C:nucleus"/>
    <property type="evidence" value="ECO:0007669"/>
    <property type="project" value="TreeGrafter"/>
</dbReference>
<dbReference type="EMBL" id="ML977617">
    <property type="protein sequence ID" value="KAF1997104.1"/>
    <property type="molecule type" value="Genomic_DNA"/>
</dbReference>
<reference evidence="3" key="1">
    <citation type="journal article" date="2020" name="Stud. Mycol.">
        <title>101 Dothideomycetes genomes: a test case for predicting lifestyles and emergence of pathogens.</title>
        <authorList>
            <person name="Haridas S."/>
            <person name="Albert R."/>
            <person name="Binder M."/>
            <person name="Bloem J."/>
            <person name="Labutti K."/>
            <person name="Salamov A."/>
            <person name="Andreopoulos B."/>
            <person name="Baker S."/>
            <person name="Barry K."/>
            <person name="Bills G."/>
            <person name="Bluhm B."/>
            <person name="Cannon C."/>
            <person name="Castanera R."/>
            <person name="Culley D."/>
            <person name="Daum C."/>
            <person name="Ezra D."/>
            <person name="Gonzalez J."/>
            <person name="Henrissat B."/>
            <person name="Kuo A."/>
            <person name="Liang C."/>
            <person name="Lipzen A."/>
            <person name="Lutzoni F."/>
            <person name="Magnuson J."/>
            <person name="Mondo S."/>
            <person name="Nolan M."/>
            <person name="Ohm R."/>
            <person name="Pangilinan J."/>
            <person name="Park H.-J."/>
            <person name="Ramirez L."/>
            <person name="Alfaro M."/>
            <person name="Sun H."/>
            <person name="Tritt A."/>
            <person name="Yoshinaga Y."/>
            <person name="Zwiers L.-H."/>
            <person name="Turgeon B."/>
            <person name="Goodwin S."/>
            <person name="Spatafora J."/>
            <person name="Crous P."/>
            <person name="Grigoriev I."/>
        </authorList>
    </citation>
    <scope>NUCLEOTIDE SEQUENCE</scope>
    <source>
        <strain evidence="3">CBS 123094</strain>
    </source>
</reference>
<dbReference type="PROSITE" id="PS00973">
    <property type="entry name" value="USP_2"/>
    <property type="match status" value="1"/>
</dbReference>
<dbReference type="InterPro" id="IPR028889">
    <property type="entry name" value="USP"/>
</dbReference>
<evidence type="ECO:0000313" key="3">
    <source>
        <dbReference type="EMBL" id="KAF1997104.1"/>
    </source>
</evidence>
<dbReference type="InterPro" id="IPR038765">
    <property type="entry name" value="Papain-like_cys_pep_sf"/>
</dbReference>
<evidence type="ECO:0000256" key="1">
    <source>
        <dbReference type="SAM" id="MobiDB-lite"/>
    </source>
</evidence>
<feature type="region of interest" description="Disordered" evidence="1">
    <location>
        <begin position="1"/>
        <end position="130"/>
    </location>
</feature>
<keyword evidence="4" id="KW-1185">Reference proteome</keyword>
<feature type="compositionally biased region" description="Polar residues" evidence="1">
    <location>
        <begin position="51"/>
        <end position="62"/>
    </location>
</feature>
<dbReference type="GO" id="GO:0016579">
    <property type="term" value="P:protein deubiquitination"/>
    <property type="evidence" value="ECO:0007669"/>
    <property type="project" value="InterPro"/>
</dbReference>
<dbReference type="GO" id="GO:0004843">
    <property type="term" value="F:cysteine-type deubiquitinase activity"/>
    <property type="evidence" value="ECO:0007669"/>
    <property type="project" value="InterPro"/>
</dbReference>
<dbReference type="PROSITE" id="PS50235">
    <property type="entry name" value="USP_3"/>
    <property type="match status" value="1"/>
</dbReference>
<dbReference type="Pfam" id="PF00443">
    <property type="entry name" value="UCH"/>
    <property type="match status" value="1"/>
</dbReference>
<proteinExistence type="predicted"/>
<dbReference type="InterPro" id="IPR050164">
    <property type="entry name" value="Peptidase_C19"/>
</dbReference>
<dbReference type="PANTHER" id="PTHR24006">
    <property type="entry name" value="UBIQUITIN CARBOXYL-TERMINAL HYDROLASE"/>
    <property type="match status" value="1"/>
</dbReference>
<dbReference type="PANTHER" id="PTHR24006:SF925">
    <property type="entry name" value="UBIQUITINYL HYDROLASE 1"/>
    <property type="match status" value="1"/>
</dbReference>
<dbReference type="FunFam" id="3.90.70.10:FF:000136">
    <property type="entry name" value="Ubiquitin C-terminal hydrolase, putative"/>
    <property type="match status" value="1"/>
</dbReference>